<evidence type="ECO:0000313" key="6">
    <source>
        <dbReference type="Proteomes" id="UP001056455"/>
    </source>
</evidence>
<dbReference type="InterPro" id="IPR018062">
    <property type="entry name" value="HTH_AraC-typ_CS"/>
</dbReference>
<dbReference type="Pfam" id="PF12833">
    <property type="entry name" value="HTH_18"/>
    <property type="match status" value="1"/>
</dbReference>
<keyword evidence="1" id="KW-0805">Transcription regulation</keyword>
<dbReference type="Pfam" id="PF20240">
    <property type="entry name" value="DUF6597"/>
    <property type="match status" value="1"/>
</dbReference>
<dbReference type="Gene3D" id="1.10.10.60">
    <property type="entry name" value="Homeodomain-like"/>
    <property type="match status" value="1"/>
</dbReference>
<dbReference type="PANTHER" id="PTHR46796:SF2">
    <property type="entry name" value="TRANSCRIPTIONAL REGULATORY PROTEIN"/>
    <property type="match status" value="1"/>
</dbReference>
<dbReference type="PROSITE" id="PS01124">
    <property type="entry name" value="HTH_ARAC_FAMILY_2"/>
    <property type="match status" value="1"/>
</dbReference>
<gene>
    <name evidence="5" type="ORF">NF556_09840</name>
</gene>
<dbReference type="RefSeq" id="WP_252595453.1">
    <property type="nucleotide sequence ID" value="NZ_CP099489.1"/>
</dbReference>
<sequence length="290" mass="31481">MALVDLRQVYPGRPRGVLWPAAGQDVFSVDREEDIPEPLSLVVRHLWSVTWRHPGPGGHRSSVLTNPIVHLTFEDAEGGELHGHRVPAALVHGLVSRVFSVDLPVAGRVTGVAFHAGGLAALLGVGMQELTDRVVPATELFEETVTRLAGQVLAEPDEAARRRLVLDHLGELLAPERDRVAGDSAYAMVREAERLMRSRELVTLGPIAQQLSVSTRTLQRMFAHSVGASPLWVLRRYRLQDAATAIDAGEGTDLAGLAVSLGFADQAHFTRAFTQVIGVSPSRYRAGERP</sequence>
<protein>
    <submittedName>
        <fullName evidence="5">Helix-turn-helix domain-containing protein</fullName>
    </submittedName>
</protein>
<evidence type="ECO:0000256" key="2">
    <source>
        <dbReference type="ARBA" id="ARBA00023125"/>
    </source>
</evidence>
<dbReference type="InterPro" id="IPR046532">
    <property type="entry name" value="DUF6597"/>
</dbReference>
<dbReference type="PROSITE" id="PS00041">
    <property type="entry name" value="HTH_ARAC_FAMILY_1"/>
    <property type="match status" value="1"/>
</dbReference>
<keyword evidence="2" id="KW-0238">DNA-binding</keyword>
<dbReference type="EMBL" id="CP099489">
    <property type="protein sequence ID" value="USQ81917.1"/>
    <property type="molecule type" value="Genomic_DNA"/>
</dbReference>
<accession>A0ABY4YZ91</accession>
<dbReference type="SMART" id="SM00342">
    <property type="entry name" value="HTH_ARAC"/>
    <property type="match status" value="1"/>
</dbReference>
<feature type="domain" description="HTH araC/xylS-type" evidence="4">
    <location>
        <begin position="186"/>
        <end position="287"/>
    </location>
</feature>
<dbReference type="SUPFAM" id="SSF46689">
    <property type="entry name" value="Homeodomain-like"/>
    <property type="match status" value="1"/>
</dbReference>
<evidence type="ECO:0000259" key="4">
    <source>
        <dbReference type="PROSITE" id="PS01124"/>
    </source>
</evidence>
<dbReference type="InterPro" id="IPR050204">
    <property type="entry name" value="AraC_XylS_family_regulators"/>
</dbReference>
<evidence type="ECO:0000256" key="3">
    <source>
        <dbReference type="ARBA" id="ARBA00023163"/>
    </source>
</evidence>
<evidence type="ECO:0000313" key="5">
    <source>
        <dbReference type="EMBL" id="USQ81917.1"/>
    </source>
</evidence>
<dbReference type="PANTHER" id="PTHR46796">
    <property type="entry name" value="HTH-TYPE TRANSCRIPTIONAL ACTIVATOR RHAS-RELATED"/>
    <property type="match status" value="1"/>
</dbReference>
<keyword evidence="3" id="KW-0804">Transcription</keyword>
<dbReference type="PRINTS" id="PR00032">
    <property type="entry name" value="HTHARAC"/>
</dbReference>
<dbReference type="InterPro" id="IPR020449">
    <property type="entry name" value="Tscrpt_reg_AraC-type_HTH"/>
</dbReference>
<evidence type="ECO:0000256" key="1">
    <source>
        <dbReference type="ARBA" id="ARBA00023015"/>
    </source>
</evidence>
<proteinExistence type="predicted"/>
<name>A0ABY4YZ91_9MICO</name>
<dbReference type="InterPro" id="IPR018060">
    <property type="entry name" value="HTH_AraC"/>
</dbReference>
<dbReference type="Proteomes" id="UP001056455">
    <property type="component" value="Chromosome"/>
</dbReference>
<reference evidence="5" key="1">
    <citation type="submission" date="2022-06" db="EMBL/GenBank/DDBJ databases">
        <title>Ornithinimicrobium HY1793.</title>
        <authorList>
            <person name="Huang Y."/>
        </authorList>
    </citation>
    <scope>NUCLEOTIDE SEQUENCE</scope>
    <source>
        <strain evidence="5">HY1793</strain>
    </source>
</reference>
<dbReference type="InterPro" id="IPR009057">
    <property type="entry name" value="Homeodomain-like_sf"/>
</dbReference>
<organism evidence="5 6">
    <name type="scientific">Ornithinimicrobium faecis</name>
    <dbReference type="NCBI Taxonomy" id="2934158"/>
    <lineage>
        <taxon>Bacteria</taxon>
        <taxon>Bacillati</taxon>
        <taxon>Actinomycetota</taxon>
        <taxon>Actinomycetes</taxon>
        <taxon>Micrococcales</taxon>
        <taxon>Ornithinimicrobiaceae</taxon>
        <taxon>Ornithinimicrobium</taxon>
    </lineage>
</organism>
<keyword evidence="6" id="KW-1185">Reference proteome</keyword>